<name>A0A4D6M2H9_VIGUN</name>
<dbReference type="AlphaFoldDB" id="A0A4D6M2H9"/>
<evidence type="ECO:0000313" key="2">
    <source>
        <dbReference type="EMBL" id="QCD95402.1"/>
    </source>
</evidence>
<sequence length="508" mass="55960">MREFGGGIEEIQGWLLVIKGELPQLFKFKLKDPETAWRAMNYCQATHPFACVLGSYKRNRLAAHSQPPGDAKRFGYFLDLLMQRLAGLVEPPGGTGGELYRVILITNSRYGHLINGVNEWNSGCKLKRKFTKMEKWWGFECGENLENTQMNQQMGIVMVGVVDEGVVHEPRGNCVTTRIVNPVCAELSWRLAAGSGPPGGSEITEGSQGLVRLAAGVVPPGGTCSEGNFMALCSWRYATPARRSGSWQRRAARVPRQAIYTTAALSFDYELVIYSASSDALRVGLLVFLELWLETISSVVARDGGWTRGTLELWLGLASVAGVSVLVVATCFPARALSVVADSSPYLRVCGDDRVRGTREQILLLQVAQVTLSRGEGLDVLNGPYDPNGLDNSNGPDDLDVPDDLDGPHESNVPDYPIRPDYLDQSVRVVWPVQVVGPIQVVWPICVVEPVRVFGYVRVIRLVRVVEPIRVIGPVWVVRVIRVVGSVWVVDPIRVIRALMTQVLRNSI</sequence>
<gene>
    <name evidence="2" type="ORF">DEO72_LG6g94</name>
</gene>
<accession>A0A4D6M2H9</accession>
<feature type="region of interest" description="Disordered" evidence="1">
    <location>
        <begin position="385"/>
        <end position="412"/>
    </location>
</feature>
<dbReference type="EMBL" id="CP039350">
    <property type="protein sequence ID" value="QCD95402.1"/>
    <property type="molecule type" value="Genomic_DNA"/>
</dbReference>
<dbReference type="Proteomes" id="UP000501690">
    <property type="component" value="Linkage Group LG6"/>
</dbReference>
<evidence type="ECO:0000256" key="1">
    <source>
        <dbReference type="SAM" id="MobiDB-lite"/>
    </source>
</evidence>
<proteinExistence type="predicted"/>
<protein>
    <submittedName>
        <fullName evidence="2">Uncharacterized protein</fullName>
    </submittedName>
</protein>
<evidence type="ECO:0000313" key="3">
    <source>
        <dbReference type="Proteomes" id="UP000501690"/>
    </source>
</evidence>
<organism evidence="2 3">
    <name type="scientific">Vigna unguiculata</name>
    <name type="common">Cowpea</name>
    <dbReference type="NCBI Taxonomy" id="3917"/>
    <lineage>
        <taxon>Eukaryota</taxon>
        <taxon>Viridiplantae</taxon>
        <taxon>Streptophyta</taxon>
        <taxon>Embryophyta</taxon>
        <taxon>Tracheophyta</taxon>
        <taxon>Spermatophyta</taxon>
        <taxon>Magnoliopsida</taxon>
        <taxon>eudicotyledons</taxon>
        <taxon>Gunneridae</taxon>
        <taxon>Pentapetalae</taxon>
        <taxon>rosids</taxon>
        <taxon>fabids</taxon>
        <taxon>Fabales</taxon>
        <taxon>Fabaceae</taxon>
        <taxon>Papilionoideae</taxon>
        <taxon>50 kb inversion clade</taxon>
        <taxon>NPAAA clade</taxon>
        <taxon>indigoferoid/millettioid clade</taxon>
        <taxon>Phaseoleae</taxon>
        <taxon>Vigna</taxon>
    </lineage>
</organism>
<reference evidence="2 3" key="1">
    <citation type="submission" date="2019-04" db="EMBL/GenBank/DDBJ databases">
        <title>An improved genome assembly and genetic linkage map for asparagus bean, Vigna unguiculata ssp. sesquipedialis.</title>
        <authorList>
            <person name="Xia Q."/>
            <person name="Zhang R."/>
            <person name="Dong Y."/>
        </authorList>
    </citation>
    <scope>NUCLEOTIDE SEQUENCE [LARGE SCALE GENOMIC DNA]</scope>
    <source>
        <tissue evidence="2">Leaf</tissue>
    </source>
</reference>
<keyword evidence="3" id="KW-1185">Reference proteome</keyword>